<accession>A0A9B0WVG1</accession>
<sequence>MAATRTGTQTREIFTTMEYGPVPENHACALAWLDTQKRRLGHHVNGKWLKPEHRNTTSCQDPITGETLASCLEAQAEDVAAAVEAAKVAFKDWSSLPGALRAQHLAAGLRGPVLQLQEPLGVLAIVCPDEWPLLAFVSMLSTALAYGNALVIVPSETCPLPALEACQVIATLFPAGLVNVVTGDHNHLTRCLALHHDVQALWYFGSAQGSQFVEWASAENLKSVWVNGGCPRAWDQEAEGASPELRIRAARTKTLWLPMGD</sequence>
<proteinExistence type="predicted"/>
<dbReference type="CTD" id="126133"/>
<dbReference type="SUPFAM" id="SSF53720">
    <property type="entry name" value="ALDH-like"/>
    <property type="match status" value="1"/>
</dbReference>
<dbReference type="Gene3D" id="3.40.605.10">
    <property type="entry name" value="Aldehyde Dehydrogenase, Chain A, domain 1"/>
    <property type="match status" value="2"/>
</dbReference>
<gene>
    <name evidence="3" type="primary">ALDH16A1</name>
</gene>
<keyword evidence="2" id="KW-1185">Reference proteome</keyword>
<dbReference type="Proteomes" id="UP000504623">
    <property type="component" value="Unplaced"/>
</dbReference>
<dbReference type="InterPro" id="IPR015590">
    <property type="entry name" value="Aldehyde_DH_dom"/>
</dbReference>
<reference evidence="3" key="1">
    <citation type="submission" date="2025-08" db="UniProtKB">
        <authorList>
            <consortium name="RefSeq"/>
        </authorList>
    </citation>
    <scope>IDENTIFICATION</scope>
    <source>
        <tissue evidence="3">Spleen</tissue>
    </source>
</reference>
<evidence type="ECO:0000313" key="3">
    <source>
        <dbReference type="RefSeq" id="XP_006868470.1"/>
    </source>
</evidence>
<dbReference type="AlphaFoldDB" id="A0A9B0WVG1"/>
<feature type="domain" description="Aldehyde dehydrogenase" evidence="1">
    <location>
        <begin position="116"/>
        <end position="229"/>
    </location>
</feature>
<dbReference type="InterPro" id="IPR016162">
    <property type="entry name" value="Ald_DH_N"/>
</dbReference>
<dbReference type="InterPro" id="IPR016161">
    <property type="entry name" value="Ald_DH/histidinol_DH"/>
</dbReference>
<dbReference type="RefSeq" id="XP_006868470.1">
    <property type="nucleotide sequence ID" value="XM_006868408.1"/>
</dbReference>
<evidence type="ECO:0000259" key="1">
    <source>
        <dbReference type="Pfam" id="PF00171"/>
    </source>
</evidence>
<dbReference type="Pfam" id="PF00171">
    <property type="entry name" value="Aldedh"/>
    <property type="match status" value="2"/>
</dbReference>
<dbReference type="GeneID" id="102834856"/>
<feature type="domain" description="Aldehyde dehydrogenase" evidence="1">
    <location>
        <begin position="48"/>
        <end position="106"/>
    </location>
</feature>
<protein>
    <submittedName>
        <fullName evidence="3">Aldehyde dehydrogenase family 16 member A1</fullName>
    </submittedName>
</protein>
<name>A0A9B0WVG1_CHRAS</name>
<organism evidence="2 3">
    <name type="scientific">Chrysochloris asiatica</name>
    <name type="common">Cape golden mole</name>
    <dbReference type="NCBI Taxonomy" id="185453"/>
    <lineage>
        <taxon>Eukaryota</taxon>
        <taxon>Metazoa</taxon>
        <taxon>Chordata</taxon>
        <taxon>Craniata</taxon>
        <taxon>Vertebrata</taxon>
        <taxon>Euteleostomi</taxon>
        <taxon>Mammalia</taxon>
        <taxon>Eutheria</taxon>
        <taxon>Afrotheria</taxon>
        <taxon>Chrysochloridae</taxon>
        <taxon>Chrysochlorinae</taxon>
        <taxon>Chrysochloris</taxon>
    </lineage>
</organism>
<dbReference type="GO" id="GO:0016491">
    <property type="term" value="F:oxidoreductase activity"/>
    <property type="evidence" value="ECO:0007669"/>
    <property type="project" value="InterPro"/>
</dbReference>
<evidence type="ECO:0000313" key="2">
    <source>
        <dbReference type="Proteomes" id="UP000504623"/>
    </source>
</evidence>
<dbReference type="PANTHER" id="PTHR11699">
    <property type="entry name" value="ALDEHYDE DEHYDROGENASE-RELATED"/>
    <property type="match status" value="1"/>
</dbReference>
<dbReference type="OrthoDB" id="310895at2759"/>